<name>A0A239PNE0_9RHOB</name>
<evidence type="ECO:0000256" key="1">
    <source>
        <dbReference type="ARBA" id="ARBA00004651"/>
    </source>
</evidence>
<dbReference type="RefSeq" id="WP_089342951.1">
    <property type="nucleotide sequence ID" value="NZ_CP067129.1"/>
</dbReference>
<dbReference type="PANTHER" id="PTHR30086">
    <property type="entry name" value="ARGININE EXPORTER PROTEIN ARGO"/>
    <property type="match status" value="1"/>
</dbReference>
<feature type="transmembrane region" description="Helical" evidence="6">
    <location>
        <begin position="35"/>
        <end position="61"/>
    </location>
</feature>
<feature type="transmembrane region" description="Helical" evidence="6">
    <location>
        <begin position="73"/>
        <end position="91"/>
    </location>
</feature>
<dbReference type="Proteomes" id="UP000198307">
    <property type="component" value="Unassembled WGS sequence"/>
</dbReference>
<dbReference type="EMBL" id="FZQB01000002">
    <property type="protein sequence ID" value="SNT71573.1"/>
    <property type="molecule type" value="Genomic_DNA"/>
</dbReference>
<feature type="transmembrane region" description="Helical" evidence="6">
    <location>
        <begin position="175"/>
        <end position="196"/>
    </location>
</feature>
<evidence type="ECO:0000256" key="5">
    <source>
        <dbReference type="ARBA" id="ARBA00023136"/>
    </source>
</evidence>
<dbReference type="AlphaFoldDB" id="A0A239PNE0"/>
<keyword evidence="8" id="KW-1185">Reference proteome</keyword>
<dbReference type="OrthoDB" id="5638726at2"/>
<evidence type="ECO:0000256" key="2">
    <source>
        <dbReference type="ARBA" id="ARBA00022475"/>
    </source>
</evidence>
<dbReference type="GO" id="GO:0015171">
    <property type="term" value="F:amino acid transmembrane transporter activity"/>
    <property type="evidence" value="ECO:0007669"/>
    <property type="project" value="TreeGrafter"/>
</dbReference>
<dbReference type="Pfam" id="PF01810">
    <property type="entry name" value="LysE"/>
    <property type="match status" value="1"/>
</dbReference>
<evidence type="ECO:0000313" key="7">
    <source>
        <dbReference type="EMBL" id="SNT71573.1"/>
    </source>
</evidence>
<organism evidence="7 8">
    <name type="scientific">Paracoccus seriniphilus</name>
    <dbReference type="NCBI Taxonomy" id="184748"/>
    <lineage>
        <taxon>Bacteria</taxon>
        <taxon>Pseudomonadati</taxon>
        <taxon>Pseudomonadota</taxon>
        <taxon>Alphaproteobacteria</taxon>
        <taxon>Rhodobacterales</taxon>
        <taxon>Paracoccaceae</taxon>
        <taxon>Paracoccus</taxon>
    </lineage>
</organism>
<evidence type="ECO:0000313" key="8">
    <source>
        <dbReference type="Proteomes" id="UP000198307"/>
    </source>
</evidence>
<reference evidence="7 8" key="1">
    <citation type="submission" date="2017-07" db="EMBL/GenBank/DDBJ databases">
        <authorList>
            <person name="Sun Z.S."/>
            <person name="Albrecht U."/>
            <person name="Echele G."/>
            <person name="Lee C.C."/>
        </authorList>
    </citation>
    <scope>NUCLEOTIDE SEQUENCE [LARGE SCALE GENOMIC DNA]</scope>
    <source>
        <strain evidence="7 8">DSM 14827</strain>
    </source>
</reference>
<dbReference type="InterPro" id="IPR001123">
    <property type="entry name" value="LeuE-type"/>
</dbReference>
<gene>
    <name evidence="7" type="ORF">SAMN05444959_10281</name>
</gene>
<accession>A0A239PNE0</accession>
<dbReference type="PANTHER" id="PTHR30086:SF20">
    <property type="entry name" value="ARGININE EXPORTER PROTEIN ARGO-RELATED"/>
    <property type="match status" value="1"/>
</dbReference>
<keyword evidence="2" id="KW-1003">Cell membrane</keyword>
<feature type="transmembrane region" description="Helical" evidence="6">
    <location>
        <begin position="143"/>
        <end position="163"/>
    </location>
</feature>
<sequence length="197" mass="21029">MMSYVAGLGTALSLIMAIGAQNAFVLKQGLLRSHVLAVILFCACSDAVLIILGVTGMAAIAELAPWLIEVMRWGGVAFLLLYGARSFRAAIQGGEALTPQGEMRSLKATLAVIAALTWLNPHVWLDTVMLLGSISAQWPSPLLFGAGAVTGSFVFFFALGYGARLLAPVFARPRAWQWLEVGVGIVMWGIALRLILE</sequence>
<dbReference type="GO" id="GO:0005886">
    <property type="term" value="C:plasma membrane"/>
    <property type="evidence" value="ECO:0007669"/>
    <property type="project" value="UniProtKB-SubCell"/>
</dbReference>
<evidence type="ECO:0000256" key="3">
    <source>
        <dbReference type="ARBA" id="ARBA00022692"/>
    </source>
</evidence>
<evidence type="ECO:0000256" key="4">
    <source>
        <dbReference type="ARBA" id="ARBA00022989"/>
    </source>
</evidence>
<keyword evidence="5 6" id="KW-0472">Membrane</keyword>
<proteinExistence type="predicted"/>
<keyword evidence="3 6" id="KW-0812">Transmembrane</keyword>
<feature type="transmembrane region" description="Helical" evidence="6">
    <location>
        <begin position="111"/>
        <end position="131"/>
    </location>
</feature>
<protein>
    <submittedName>
        <fullName evidence="7">L-lysine exporter family protein LysE/ArgO</fullName>
    </submittedName>
</protein>
<keyword evidence="4 6" id="KW-1133">Transmembrane helix</keyword>
<comment type="subcellular location">
    <subcellularLocation>
        <location evidence="1">Cell membrane</location>
        <topology evidence="1">Multi-pass membrane protein</topology>
    </subcellularLocation>
</comment>
<evidence type="ECO:0000256" key="6">
    <source>
        <dbReference type="SAM" id="Phobius"/>
    </source>
</evidence>